<proteinExistence type="inferred from homology"/>
<evidence type="ECO:0000256" key="2">
    <source>
        <dbReference type="ARBA" id="ARBA00006454"/>
    </source>
</evidence>
<keyword evidence="6" id="KW-0804">Transcription</keyword>
<evidence type="ECO:0000256" key="4">
    <source>
        <dbReference type="ARBA" id="ARBA00023125"/>
    </source>
</evidence>
<dbReference type="CDD" id="cd00086">
    <property type="entry name" value="homeodomain"/>
    <property type="match status" value="1"/>
</dbReference>
<sequence>MDTSKFKPESHVAQQSRRDKLRVHHLEDFPNSLEQGSSVHSGINPDLVQVRSLKNANLLYDPAFVSSAAIHLLPQENNQNPMFIGEVLSNNARGSNVCAGMQYPGSESFSQDSKRHCGELQFVSSSLYDVVTIAPVGTQGPEMASIAHQNVGVAGRGSWFDCSGNQASGLHFDDTGAWTNRPLLEHCPQWGEASSTTQGQGLSLTLSSNPSSKICGTGAAQFTDDQCGSHAFKEPHQDSKALKPGHLYSMQKPSIISKGGGNSTHVHPLGPFTGYATILKNSRFLKPAQELLDQYCHMTNSKLGNVCETSEGVTDGIGISASADVANALDMEDGAIKGNNSGASVSGLCSSNEISTVDVGVGSSSCRPDYQQKKAKLLYLQEEVCRRYKLYYQQMQMVVSSFESVAGLSAAAPYISLALKTVERNFRCLKNTISDRVRHLSRALGEDLLAPTTGASSSKGDMNISRQMYGVQKSGGVNMSFLEPQQQGWRPQRGLPERAVAILRAWLFEHFLHPYPTDTDKHMLATQTGLSRNQVSNWFINARVRVWKPMVEEIHMLESKGLAERNQNSSKTDAKSTSTIQPNGDQSINTSCVNTMSYKQLACSDMAVAGIAVGAQDADHWYPEKRSSMDFRIPSSMDSSLMSFAPYEQSRLETRGLGAVSLTLGLRHGVESAQVFQQHQQQYQPHEDQLRQQFGGQMIHDFVG</sequence>
<dbReference type="GO" id="GO:0006355">
    <property type="term" value="P:regulation of DNA-templated transcription"/>
    <property type="evidence" value="ECO:0007669"/>
    <property type="project" value="InterPro"/>
</dbReference>
<reference evidence="11" key="1">
    <citation type="submission" date="2023-05" db="EMBL/GenBank/DDBJ databases">
        <title>Genome and transcriptome analyses reveal genes involved in the formation of fine ridges on petal epidermal cells in Hibiscus trionum.</title>
        <authorList>
            <person name="Koshimizu S."/>
            <person name="Masuda S."/>
            <person name="Ishii T."/>
            <person name="Shirasu K."/>
            <person name="Hoshino A."/>
            <person name="Arita M."/>
        </authorList>
    </citation>
    <scope>NUCLEOTIDE SEQUENCE</scope>
    <source>
        <strain evidence="11">Hamamatsu line</strain>
    </source>
</reference>
<dbReference type="Pfam" id="PF07526">
    <property type="entry name" value="POX"/>
    <property type="match status" value="1"/>
</dbReference>
<evidence type="ECO:0000256" key="6">
    <source>
        <dbReference type="ARBA" id="ARBA00023163"/>
    </source>
</evidence>
<accession>A0A9W7IIZ6</accession>
<protein>
    <submittedName>
        <fullName evidence="11">BEL1-like homeodomain 8, POUND-FOOLISH</fullName>
    </submittedName>
</protein>
<evidence type="ECO:0000256" key="5">
    <source>
        <dbReference type="ARBA" id="ARBA00023155"/>
    </source>
</evidence>
<dbReference type="PANTHER" id="PTHR11850">
    <property type="entry name" value="HOMEOBOX PROTEIN TRANSCRIPTION FACTORS"/>
    <property type="match status" value="1"/>
</dbReference>
<evidence type="ECO:0000313" key="12">
    <source>
        <dbReference type="Proteomes" id="UP001165190"/>
    </source>
</evidence>
<dbReference type="Pfam" id="PF05920">
    <property type="entry name" value="Homeobox_KN"/>
    <property type="match status" value="1"/>
</dbReference>
<dbReference type="GO" id="GO:0005634">
    <property type="term" value="C:nucleus"/>
    <property type="evidence" value="ECO:0007669"/>
    <property type="project" value="UniProtKB-SubCell"/>
</dbReference>
<dbReference type="InterPro" id="IPR009057">
    <property type="entry name" value="Homeodomain-like_sf"/>
</dbReference>
<evidence type="ECO:0000256" key="7">
    <source>
        <dbReference type="ARBA" id="ARBA00023242"/>
    </source>
</evidence>
<dbReference type="InterPro" id="IPR001356">
    <property type="entry name" value="HD"/>
</dbReference>
<feature type="compositionally biased region" description="Polar residues" evidence="9">
    <location>
        <begin position="565"/>
        <end position="585"/>
    </location>
</feature>
<comment type="subcellular location">
    <subcellularLocation>
        <location evidence="1 8">Nucleus</location>
    </subcellularLocation>
</comment>
<evidence type="ECO:0000256" key="1">
    <source>
        <dbReference type="ARBA" id="ARBA00004123"/>
    </source>
</evidence>
<evidence type="ECO:0000256" key="9">
    <source>
        <dbReference type="SAM" id="MobiDB-lite"/>
    </source>
</evidence>
<dbReference type="Proteomes" id="UP001165190">
    <property type="component" value="Unassembled WGS sequence"/>
</dbReference>
<keyword evidence="3" id="KW-0805">Transcription regulation</keyword>
<dbReference type="InterPro" id="IPR050224">
    <property type="entry name" value="TALE_homeobox"/>
</dbReference>
<feature type="region of interest" description="Disordered" evidence="9">
    <location>
        <begin position="562"/>
        <end position="585"/>
    </location>
</feature>
<evidence type="ECO:0000256" key="8">
    <source>
        <dbReference type="PROSITE-ProRule" id="PRU00108"/>
    </source>
</evidence>
<evidence type="ECO:0000313" key="11">
    <source>
        <dbReference type="EMBL" id="GMI96984.1"/>
    </source>
</evidence>
<organism evidence="11 12">
    <name type="scientific">Hibiscus trionum</name>
    <name type="common">Flower of an hour</name>
    <dbReference type="NCBI Taxonomy" id="183268"/>
    <lineage>
        <taxon>Eukaryota</taxon>
        <taxon>Viridiplantae</taxon>
        <taxon>Streptophyta</taxon>
        <taxon>Embryophyta</taxon>
        <taxon>Tracheophyta</taxon>
        <taxon>Spermatophyta</taxon>
        <taxon>Magnoliopsida</taxon>
        <taxon>eudicotyledons</taxon>
        <taxon>Gunneridae</taxon>
        <taxon>Pentapetalae</taxon>
        <taxon>rosids</taxon>
        <taxon>malvids</taxon>
        <taxon>Malvales</taxon>
        <taxon>Malvaceae</taxon>
        <taxon>Malvoideae</taxon>
        <taxon>Hibiscus</taxon>
    </lineage>
</organism>
<dbReference type="FunFam" id="1.10.10.60:FF:000117">
    <property type="entry name" value="BEL1-like homeodomain protein 9"/>
    <property type="match status" value="1"/>
</dbReference>
<keyword evidence="12" id="KW-1185">Reference proteome</keyword>
<dbReference type="SMART" id="SM00574">
    <property type="entry name" value="POX"/>
    <property type="match status" value="1"/>
</dbReference>
<dbReference type="GO" id="GO:0003677">
    <property type="term" value="F:DNA binding"/>
    <property type="evidence" value="ECO:0007669"/>
    <property type="project" value="UniProtKB-UniRule"/>
</dbReference>
<keyword evidence="5 8" id="KW-0371">Homeobox</keyword>
<dbReference type="Gene3D" id="1.10.10.60">
    <property type="entry name" value="Homeodomain-like"/>
    <property type="match status" value="1"/>
</dbReference>
<dbReference type="SMART" id="SM00389">
    <property type="entry name" value="HOX"/>
    <property type="match status" value="1"/>
</dbReference>
<dbReference type="OrthoDB" id="10056939at2759"/>
<dbReference type="AlphaFoldDB" id="A0A9W7IIZ6"/>
<dbReference type="InterPro" id="IPR006563">
    <property type="entry name" value="POX_dom"/>
</dbReference>
<gene>
    <name evidence="11" type="ORF">HRI_003367700</name>
</gene>
<feature type="compositionally biased region" description="Basic and acidic residues" evidence="9">
    <location>
        <begin position="1"/>
        <end position="10"/>
    </location>
</feature>
<comment type="caution">
    <text evidence="11">The sequence shown here is derived from an EMBL/GenBank/DDBJ whole genome shotgun (WGS) entry which is preliminary data.</text>
</comment>
<feature type="domain" description="Homeobox" evidence="10">
    <location>
        <begin position="486"/>
        <end position="549"/>
    </location>
</feature>
<evidence type="ECO:0000259" key="10">
    <source>
        <dbReference type="PROSITE" id="PS50071"/>
    </source>
</evidence>
<name>A0A9W7IIZ6_HIBTR</name>
<dbReference type="PROSITE" id="PS50071">
    <property type="entry name" value="HOMEOBOX_2"/>
    <property type="match status" value="1"/>
</dbReference>
<feature type="DNA-binding region" description="Homeobox" evidence="8">
    <location>
        <begin position="488"/>
        <end position="550"/>
    </location>
</feature>
<keyword evidence="7 8" id="KW-0539">Nucleus</keyword>
<evidence type="ECO:0000256" key="3">
    <source>
        <dbReference type="ARBA" id="ARBA00023015"/>
    </source>
</evidence>
<comment type="similarity">
    <text evidence="2">Belongs to the TALE/BELL homeobox family.</text>
</comment>
<dbReference type="SUPFAM" id="SSF46689">
    <property type="entry name" value="Homeodomain-like"/>
    <property type="match status" value="1"/>
</dbReference>
<keyword evidence="4 8" id="KW-0238">DNA-binding</keyword>
<feature type="region of interest" description="Disordered" evidence="9">
    <location>
        <begin position="1"/>
        <end position="22"/>
    </location>
</feature>
<dbReference type="InterPro" id="IPR008422">
    <property type="entry name" value="KN_HD"/>
</dbReference>
<dbReference type="EMBL" id="BSYR01000030">
    <property type="protein sequence ID" value="GMI96984.1"/>
    <property type="molecule type" value="Genomic_DNA"/>
</dbReference>